<evidence type="ECO:0000256" key="1">
    <source>
        <dbReference type="SAM" id="Coils"/>
    </source>
</evidence>
<reference evidence="2" key="2">
    <citation type="journal article" date="2021" name="PeerJ">
        <title>Extensive microbial diversity within the chicken gut microbiome revealed by metagenomics and culture.</title>
        <authorList>
            <person name="Gilroy R."/>
            <person name="Ravi A."/>
            <person name="Getino M."/>
            <person name="Pursley I."/>
            <person name="Horton D.L."/>
            <person name="Alikhan N.F."/>
            <person name="Baker D."/>
            <person name="Gharbi K."/>
            <person name="Hall N."/>
            <person name="Watson M."/>
            <person name="Adriaenssens E.M."/>
            <person name="Foster-Nyarko E."/>
            <person name="Jarju S."/>
            <person name="Secka A."/>
            <person name="Antonio M."/>
            <person name="Oren A."/>
            <person name="Chaudhuri R.R."/>
            <person name="La Ragione R."/>
            <person name="Hildebrand F."/>
            <person name="Pallen M.J."/>
        </authorList>
    </citation>
    <scope>NUCLEOTIDE SEQUENCE</scope>
    <source>
        <strain evidence="2">ChiBcec2-4451</strain>
    </source>
</reference>
<evidence type="ECO:0008006" key="4">
    <source>
        <dbReference type="Google" id="ProtNLM"/>
    </source>
</evidence>
<organism evidence="2 3">
    <name type="scientific">Candidatus Pullilachnospira stercoravium</name>
    <dbReference type="NCBI Taxonomy" id="2840913"/>
    <lineage>
        <taxon>Bacteria</taxon>
        <taxon>Bacillati</taxon>
        <taxon>Bacillota</taxon>
        <taxon>Clostridia</taxon>
        <taxon>Lachnospirales</taxon>
        <taxon>Lachnospiraceae</taxon>
        <taxon>Lachnospiraceae incertae sedis</taxon>
        <taxon>Candidatus Pullilachnospira</taxon>
    </lineage>
</organism>
<dbReference type="AlphaFoldDB" id="A0A9D1T7C5"/>
<dbReference type="Proteomes" id="UP000886723">
    <property type="component" value="Unassembled WGS sequence"/>
</dbReference>
<name>A0A9D1T7C5_9FIRM</name>
<proteinExistence type="predicted"/>
<protein>
    <recommendedName>
        <fullName evidence="4">DUF2383 domain-containing protein</fullName>
    </recommendedName>
</protein>
<evidence type="ECO:0000313" key="2">
    <source>
        <dbReference type="EMBL" id="HIV14277.1"/>
    </source>
</evidence>
<dbReference type="EMBL" id="DVON01000293">
    <property type="protein sequence ID" value="HIV14277.1"/>
    <property type="molecule type" value="Genomic_DNA"/>
</dbReference>
<feature type="coiled-coil region" evidence="1">
    <location>
        <begin position="113"/>
        <end position="141"/>
    </location>
</feature>
<gene>
    <name evidence="2" type="ORF">IAA63_14235</name>
</gene>
<reference evidence="2" key="1">
    <citation type="submission" date="2020-10" db="EMBL/GenBank/DDBJ databases">
        <authorList>
            <person name="Gilroy R."/>
        </authorList>
    </citation>
    <scope>NUCLEOTIDE SEQUENCE</scope>
    <source>
        <strain evidence="2">ChiBcec2-4451</strain>
    </source>
</reference>
<keyword evidence="1" id="KW-0175">Coiled coil</keyword>
<sequence>MNGNAELLNFVYQNAEMGVNTMKQIIDLVEEDGMKEHLRNQLVNYEDFQQEARKLLNENGYDEKGISALDRLKTYLMINMQTMADSSSSHIAKMLITGSNMGIVEAAQNLKKYAHADKDAVKLMERLMKTEEKNVQELKQYL</sequence>
<comment type="caution">
    <text evidence="2">The sequence shown here is derived from an EMBL/GenBank/DDBJ whole genome shotgun (WGS) entry which is preliminary data.</text>
</comment>
<evidence type="ECO:0000313" key="3">
    <source>
        <dbReference type="Proteomes" id="UP000886723"/>
    </source>
</evidence>
<accession>A0A9D1T7C5</accession>